<gene>
    <name evidence="2" type="ORF">GA0070616_0500</name>
</gene>
<dbReference type="InterPro" id="IPR008775">
    <property type="entry name" value="Phytyl_CoA_dOase-like"/>
</dbReference>
<dbReference type="EMBL" id="FMHT01000003">
    <property type="protein sequence ID" value="SCL14644.1"/>
    <property type="molecule type" value="Genomic_DNA"/>
</dbReference>
<dbReference type="SUPFAM" id="SSF47336">
    <property type="entry name" value="ACP-like"/>
    <property type="match status" value="1"/>
</dbReference>
<dbReference type="Pfam" id="PF00550">
    <property type="entry name" value="PP-binding"/>
    <property type="match status" value="1"/>
</dbReference>
<organism evidence="2 3">
    <name type="scientific">Micromonospora nigra</name>
    <dbReference type="NCBI Taxonomy" id="145857"/>
    <lineage>
        <taxon>Bacteria</taxon>
        <taxon>Bacillati</taxon>
        <taxon>Actinomycetota</taxon>
        <taxon>Actinomycetes</taxon>
        <taxon>Micromonosporales</taxon>
        <taxon>Micromonosporaceae</taxon>
        <taxon>Micromonospora</taxon>
    </lineage>
</organism>
<dbReference type="GO" id="GO:0016706">
    <property type="term" value="F:2-oxoglutarate-dependent dioxygenase activity"/>
    <property type="evidence" value="ECO:0007669"/>
    <property type="project" value="UniProtKB-ARBA"/>
</dbReference>
<dbReference type="Gene3D" id="1.10.1200.10">
    <property type="entry name" value="ACP-like"/>
    <property type="match status" value="1"/>
</dbReference>
<dbReference type="GO" id="GO:0005506">
    <property type="term" value="F:iron ion binding"/>
    <property type="evidence" value="ECO:0007669"/>
    <property type="project" value="UniProtKB-ARBA"/>
</dbReference>
<evidence type="ECO:0000259" key="1">
    <source>
        <dbReference type="Pfam" id="PF00550"/>
    </source>
</evidence>
<evidence type="ECO:0000313" key="2">
    <source>
        <dbReference type="EMBL" id="SCL14644.1"/>
    </source>
</evidence>
<dbReference type="OrthoDB" id="9796766at2"/>
<dbReference type="AlphaFoldDB" id="A0A1C6RC57"/>
<evidence type="ECO:0000313" key="3">
    <source>
        <dbReference type="Proteomes" id="UP000199699"/>
    </source>
</evidence>
<accession>A0A1C6RC57</accession>
<dbReference type="SUPFAM" id="SSF51197">
    <property type="entry name" value="Clavaminate synthase-like"/>
    <property type="match status" value="1"/>
</dbReference>
<dbReference type="STRING" id="145857.GA0070616_0500"/>
<reference evidence="2 3" key="1">
    <citation type="submission" date="2016-06" db="EMBL/GenBank/DDBJ databases">
        <authorList>
            <person name="Kjaerup R.B."/>
            <person name="Dalgaard T.S."/>
            <person name="Juul-Madsen H.R."/>
        </authorList>
    </citation>
    <scope>NUCLEOTIDE SEQUENCE [LARGE SCALE GENOMIC DNA]</scope>
    <source>
        <strain evidence="2 3">DSM 43818</strain>
    </source>
</reference>
<keyword evidence="3" id="KW-1185">Reference proteome</keyword>
<dbReference type="InterPro" id="IPR009081">
    <property type="entry name" value="PP-bd_ACP"/>
</dbReference>
<dbReference type="RefSeq" id="WP_139128830.1">
    <property type="nucleotide sequence ID" value="NZ_FMHT01000003.1"/>
</dbReference>
<dbReference type="InterPro" id="IPR036736">
    <property type="entry name" value="ACP-like_sf"/>
</dbReference>
<proteinExistence type="predicted"/>
<dbReference type="PANTHER" id="PTHR20883:SF48">
    <property type="entry name" value="ECTOINE DIOXYGENASE"/>
    <property type="match status" value="1"/>
</dbReference>
<dbReference type="Gene3D" id="2.60.120.620">
    <property type="entry name" value="q2cbj1_9rhob like domain"/>
    <property type="match status" value="1"/>
</dbReference>
<name>A0A1C6RC57_9ACTN</name>
<sequence length="318" mass="35716">MAERFFRPGEPEIAETLRREGVVFVDRFFDAAQVERTRAALERYERETLPTVPPAANERFADGTLRCMHDLHRYEPWFLDLANSPIFLDLVRAAVPWEPVVFYLESFPKPPGAGALPAHQELFTSPVEPPDFIHMWIALEDVTSVNGGLAFYRRSHRLGLAPHTQQAPDTMGGRFYGVEPEVLERLSRFRVEPDYPAGSAALFDCRTIHLSGANTSGRPRPVLVIGFRGAHTTVLSEAELITSVTARYLREELGLNRQPVDENLTELGGDAAAARRVRDRIRNEYDVELTVPEVSTLSPAAIGARVVELLDLRRPAHR</sequence>
<feature type="domain" description="Carrier" evidence="1">
    <location>
        <begin position="248"/>
        <end position="294"/>
    </location>
</feature>
<dbReference type="Pfam" id="PF05721">
    <property type="entry name" value="PhyH"/>
    <property type="match status" value="1"/>
</dbReference>
<dbReference type="Proteomes" id="UP000199699">
    <property type="component" value="Unassembled WGS sequence"/>
</dbReference>
<dbReference type="PANTHER" id="PTHR20883">
    <property type="entry name" value="PHYTANOYL-COA DIOXYGENASE DOMAIN CONTAINING 1"/>
    <property type="match status" value="1"/>
</dbReference>
<protein>
    <submittedName>
        <fullName evidence="2">Phosphopantetheine attachment site</fullName>
    </submittedName>
</protein>